<dbReference type="InParanoid" id="E4ZT43"/>
<reference evidence="2" key="1">
    <citation type="journal article" date="2011" name="Nat. Commun.">
        <title>Effector diversification within compartments of the Leptosphaeria maculans genome affected by Repeat-Induced Point mutations.</title>
        <authorList>
            <person name="Rouxel T."/>
            <person name="Grandaubert J."/>
            <person name="Hane J.K."/>
            <person name="Hoede C."/>
            <person name="van de Wouw A.P."/>
            <person name="Couloux A."/>
            <person name="Dominguez V."/>
            <person name="Anthouard V."/>
            <person name="Bally P."/>
            <person name="Bourras S."/>
            <person name="Cozijnsen A.J."/>
            <person name="Ciuffetti L.M."/>
            <person name="Degrave A."/>
            <person name="Dilmaghani A."/>
            <person name="Duret L."/>
            <person name="Fudal I."/>
            <person name="Goodwin S.B."/>
            <person name="Gout L."/>
            <person name="Glaser N."/>
            <person name="Linglin J."/>
            <person name="Kema G.H.J."/>
            <person name="Lapalu N."/>
            <person name="Lawrence C.B."/>
            <person name="May K."/>
            <person name="Meyer M."/>
            <person name="Ollivier B."/>
            <person name="Poulain J."/>
            <person name="Schoch C.L."/>
            <person name="Simon A."/>
            <person name="Spatafora J.W."/>
            <person name="Stachowiak A."/>
            <person name="Turgeon B.G."/>
            <person name="Tyler B.M."/>
            <person name="Vincent D."/>
            <person name="Weissenbach J."/>
            <person name="Amselem J."/>
            <person name="Quesneville H."/>
            <person name="Oliver R.P."/>
            <person name="Wincker P."/>
            <person name="Balesdent M.-H."/>
            <person name="Howlett B.J."/>
        </authorList>
    </citation>
    <scope>NUCLEOTIDE SEQUENCE [LARGE SCALE GENOMIC DNA]</scope>
    <source>
        <strain evidence="2">JN3 / isolate v23.1.3 / race Av1-4-5-6-7-8</strain>
    </source>
</reference>
<dbReference type="EMBL" id="FP929123">
    <property type="protein sequence ID" value="CBX94474.1"/>
    <property type="molecule type" value="Genomic_DNA"/>
</dbReference>
<dbReference type="HOGENOM" id="CLU_3368643_0_0_1"/>
<protein>
    <submittedName>
        <fullName evidence="1">Predicted protein</fullName>
    </submittedName>
</protein>
<name>E4ZT43_LEPMJ</name>
<dbReference type="Proteomes" id="UP000002668">
    <property type="component" value="Genome"/>
</dbReference>
<keyword evidence="2" id="KW-1185">Reference proteome</keyword>
<sequence length="35" mass="4163">MSILWRIAWEVMRQRLREITKAPVELKIATLLLLA</sequence>
<evidence type="ECO:0000313" key="2">
    <source>
        <dbReference type="Proteomes" id="UP000002668"/>
    </source>
</evidence>
<proteinExistence type="predicted"/>
<gene>
    <name evidence="1" type="ORF">LEMA_uP119650.1</name>
</gene>
<organism evidence="2">
    <name type="scientific">Leptosphaeria maculans (strain JN3 / isolate v23.1.3 / race Av1-4-5-6-7-8)</name>
    <name type="common">Blackleg fungus</name>
    <name type="synonym">Phoma lingam</name>
    <dbReference type="NCBI Taxonomy" id="985895"/>
    <lineage>
        <taxon>Eukaryota</taxon>
        <taxon>Fungi</taxon>
        <taxon>Dikarya</taxon>
        <taxon>Ascomycota</taxon>
        <taxon>Pezizomycotina</taxon>
        <taxon>Dothideomycetes</taxon>
        <taxon>Pleosporomycetidae</taxon>
        <taxon>Pleosporales</taxon>
        <taxon>Pleosporineae</taxon>
        <taxon>Leptosphaeriaceae</taxon>
        <taxon>Plenodomus</taxon>
        <taxon>Plenodomus lingam/Leptosphaeria maculans species complex</taxon>
    </lineage>
</organism>
<evidence type="ECO:0000313" key="1">
    <source>
        <dbReference type="EMBL" id="CBX94474.1"/>
    </source>
</evidence>
<dbReference type="VEuPathDB" id="FungiDB:LEMA_uP119650.1"/>
<accession>E4ZT43</accession>
<dbReference type="AlphaFoldDB" id="E4ZT43"/>